<dbReference type="HAMAP" id="MF_03005">
    <property type="entry name" value="eIF3f"/>
    <property type="match status" value="1"/>
</dbReference>
<dbReference type="InterPro" id="IPR037518">
    <property type="entry name" value="MPN"/>
</dbReference>
<name>A0A1S3DHN9_DIACI</name>
<evidence type="ECO:0000256" key="4">
    <source>
        <dbReference type="HAMAP-Rule" id="MF_03005"/>
    </source>
</evidence>
<gene>
    <name evidence="7" type="primary">LOC103518666</name>
</gene>
<dbReference type="GO" id="GO:0003743">
    <property type="term" value="F:translation initiation factor activity"/>
    <property type="evidence" value="ECO:0007669"/>
    <property type="project" value="UniProtKB-UniRule"/>
</dbReference>
<dbReference type="Proteomes" id="UP000079169">
    <property type="component" value="Unplaced"/>
</dbReference>
<dbReference type="Pfam" id="PF01398">
    <property type="entry name" value="JAB"/>
    <property type="match status" value="1"/>
</dbReference>
<dbReference type="InterPro" id="IPR027531">
    <property type="entry name" value="eIF3f"/>
</dbReference>
<dbReference type="AlphaFoldDB" id="A0A1S3DHN9"/>
<evidence type="ECO:0000256" key="2">
    <source>
        <dbReference type="ARBA" id="ARBA00022540"/>
    </source>
</evidence>
<comment type="subcellular location">
    <subcellularLocation>
        <location evidence="4">Cytoplasm</location>
    </subcellularLocation>
</comment>
<comment type="similarity">
    <text evidence="4">Belongs to the eIF-3 subunit F family.</text>
</comment>
<sequence>MSLNVSIKVHPVVLFQIVDAFERRNLDSHRVIGTLLGTVDKGVVEVTNCFCVPHKEYDEMVEAELNYAQDMFEMNQKVNPSELIVGWWATGDEVTSQSSVIHDYYIRECKNPVHMTLDTNLKGPNMGIKGYVHVPIGVPGGKSGIMFTQIPAEVICYNSEVTGLRLLHKSIKQGAVQPLSELTLVSEAADKLTVLIDHVLRYVDEVLANRITPDNSIGRQLLDMVNSVPSMTQEQFETMFNSNIKDLLMIMTLSQLTKTQLLLNEKLTLLTSL</sequence>
<dbReference type="GO" id="GO:0031369">
    <property type="term" value="F:translation initiation factor binding"/>
    <property type="evidence" value="ECO:0007669"/>
    <property type="project" value="InterPro"/>
</dbReference>
<keyword evidence="2 4" id="KW-0396">Initiation factor</keyword>
<dbReference type="PANTHER" id="PTHR10540">
    <property type="entry name" value="EUKARYOTIC TRANSLATION INITIATION FACTOR 3 SUBUNIT F-RELATED"/>
    <property type="match status" value="1"/>
</dbReference>
<dbReference type="PaxDb" id="121845-A0A1S3DHN9"/>
<dbReference type="CDD" id="cd08064">
    <property type="entry name" value="MPN_eIF3f"/>
    <property type="match status" value="1"/>
</dbReference>
<dbReference type="PANTHER" id="PTHR10540:SF6">
    <property type="entry name" value="EUKARYOTIC TRANSLATION INITIATION FACTOR 3 SUBUNIT F"/>
    <property type="match status" value="1"/>
</dbReference>
<dbReference type="GO" id="GO:0033290">
    <property type="term" value="C:eukaryotic 48S preinitiation complex"/>
    <property type="evidence" value="ECO:0007669"/>
    <property type="project" value="UniProtKB-UniRule"/>
</dbReference>
<dbReference type="InterPro" id="IPR024969">
    <property type="entry name" value="EIF3F/CSN6-like_C"/>
</dbReference>
<evidence type="ECO:0000259" key="5">
    <source>
        <dbReference type="PROSITE" id="PS50249"/>
    </source>
</evidence>
<evidence type="ECO:0000256" key="1">
    <source>
        <dbReference type="ARBA" id="ARBA00022490"/>
    </source>
</evidence>
<dbReference type="KEGG" id="dci:103518666"/>
<evidence type="ECO:0000313" key="7">
    <source>
        <dbReference type="RefSeq" id="XP_008481968.1"/>
    </source>
</evidence>
<dbReference type="GO" id="GO:0008237">
    <property type="term" value="F:metallopeptidase activity"/>
    <property type="evidence" value="ECO:0007669"/>
    <property type="project" value="InterPro"/>
</dbReference>
<comment type="subunit">
    <text evidence="4">Component of the eukaryotic translation initiation factor 3 (eIF-3) complex.</text>
</comment>
<dbReference type="OrthoDB" id="25498at2759"/>
<keyword evidence="3 4" id="KW-0648">Protein biosynthesis</keyword>
<dbReference type="CTD" id="40587"/>
<dbReference type="Pfam" id="PF13012">
    <property type="entry name" value="MitMem_reg"/>
    <property type="match status" value="1"/>
</dbReference>
<accession>A0A1S3DHN9</accession>
<dbReference type="SMART" id="SM00232">
    <property type="entry name" value="JAB_MPN"/>
    <property type="match status" value="1"/>
</dbReference>
<protein>
    <recommendedName>
        <fullName evidence="4">Eukaryotic translation initiation factor 3 subunit F</fullName>
        <shortName evidence="4">eIF3f</shortName>
    </recommendedName>
    <alternativeName>
        <fullName evidence="4">Eukaryotic translation initiation factor 3 subunit 5</fullName>
    </alternativeName>
</protein>
<keyword evidence="6" id="KW-1185">Reference proteome</keyword>
<proteinExistence type="inferred from homology"/>
<comment type="function">
    <text evidence="4">Component of the eukaryotic translation initiation factor 3 (eIF-3) complex, which is involved in protein synthesis of a specialized repertoire of mRNAs and, together with other initiation factors, stimulates binding of mRNA and methionyl-tRNAi to the 40S ribosome. The eIF-3 complex specifically targets and initiates translation of a subset of mRNAs involved in cell proliferation.</text>
</comment>
<dbReference type="InterPro" id="IPR000555">
    <property type="entry name" value="JAMM/MPN+_dom"/>
</dbReference>
<dbReference type="GeneID" id="103518666"/>
<dbReference type="OMA" id="EYFVHFH"/>
<evidence type="ECO:0000313" key="6">
    <source>
        <dbReference type="Proteomes" id="UP000079169"/>
    </source>
</evidence>
<feature type="domain" description="MPN" evidence="5">
    <location>
        <begin position="7"/>
        <end position="137"/>
    </location>
</feature>
<dbReference type="GO" id="GO:0071541">
    <property type="term" value="C:eukaryotic translation initiation factor 3 complex, eIF3m"/>
    <property type="evidence" value="ECO:0007669"/>
    <property type="project" value="TreeGrafter"/>
</dbReference>
<keyword evidence="1 4" id="KW-0963">Cytoplasm</keyword>
<dbReference type="GO" id="GO:0016282">
    <property type="term" value="C:eukaryotic 43S preinitiation complex"/>
    <property type="evidence" value="ECO:0007669"/>
    <property type="project" value="UniProtKB-UniRule"/>
</dbReference>
<dbReference type="GO" id="GO:0001732">
    <property type="term" value="P:formation of cytoplasmic translation initiation complex"/>
    <property type="evidence" value="ECO:0007669"/>
    <property type="project" value="UniProtKB-UniRule"/>
</dbReference>
<dbReference type="RefSeq" id="XP_008481968.1">
    <property type="nucleotide sequence ID" value="XM_008483746.3"/>
</dbReference>
<reference evidence="7" key="1">
    <citation type="submission" date="2025-08" db="UniProtKB">
        <authorList>
            <consortium name="RefSeq"/>
        </authorList>
    </citation>
    <scope>IDENTIFICATION</scope>
</reference>
<dbReference type="STRING" id="121845.A0A1S3DHN9"/>
<organism evidence="6 7">
    <name type="scientific">Diaphorina citri</name>
    <name type="common">Asian citrus psyllid</name>
    <dbReference type="NCBI Taxonomy" id="121845"/>
    <lineage>
        <taxon>Eukaryota</taxon>
        <taxon>Metazoa</taxon>
        <taxon>Ecdysozoa</taxon>
        <taxon>Arthropoda</taxon>
        <taxon>Hexapoda</taxon>
        <taxon>Insecta</taxon>
        <taxon>Pterygota</taxon>
        <taxon>Neoptera</taxon>
        <taxon>Paraneoptera</taxon>
        <taxon>Hemiptera</taxon>
        <taxon>Sternorrhyncha</taxon>
        <taxon>Psylloidea</taxon>
        <taxon>Psyllidae</taxon>
        <taxon>Diaphorininae</taxon>
        <taxon>Diaphorina</taxon>
    </lineage>
</organism>
<evidence type="ECO:0000256" key="3">
    <source>
        <dbReference type="ARBA" id="ARBA00022917"/>
    </source>
</evidence>
<dbReference type="PROSITE" id="PS50249">
    <property type="entry name" value="MPN"/>
    <property type="match status" value="1"/>
</dbReference>
<dbReference type="Gene3D" id="3.40.140.10">
    <property type="entry name" value="Cytidine Deaminase, domain 2"/>
    <property type="match status" value="1"/>
</dbReference>